<keyword evidence="1" id="KW-0472">Membrane</keyword>
<accession>A0A811V5F8</accession>
<keyword evidence="3" id="KW-1185">Reference proteome</keyword>
<comment type="caution">
    <text evidence="2">The sequence shown here is derived from an EMBL/GenBank/DDBJ whole genome shotgun (WGS) entry which is preliminary data.</text>
</comment>
<dbReference type="Proteomes" id="UP000606786">
    <property type="component" value="Unassembled WGS sequence"/>
</dbReference>
<name>A0A811V5F8_CERCA</name>
<protein>
    <submittedName>
        <fullName evidence="2">(Mediterranean fruit fly) hypothetical protein</fullName>
    </submittedName>
</protein>
<dbReference type="EMBL" id="CAJHJT010000034">
    <property type="protein sequence ID" value="CAD7004783.1"/>
    <property type="molecule type" value="Genomic_DNA"/>
</dbReference>
<organism evidence="2 3">
    <name type="scientific">Ceratitis capitata</name>
    <name type="common">Mediterranean fruit fly</name>
    <name type="synonym">Tephritis capitata</name>
    <dbReference type="NCBI Taxonomy" id="7213"/>
    <lineage>
        <taxon>Eukaryota</taxon>
        <taxon>Metazoa</taxon>
        <taxon>Ecdysozoa</taxon>
        <taxon>Arthropoda</taxon>
        <taxon>Hexapoda</taxon>
        <taxon>Insecta</taxon>
        <taxon>Pterygota</taxon>
        <taxon>Neoptera</taxon>
        <taxon>Endopterygota</taxon>
        <taxon>Diptera</taxon>
        <taxon>Brachycera</taxon>
        <taxon>Muscomorpha</taxon>
        <taxon>Tephritoidea</taxon>
        <taxon>Tephritidae</taxon>
        <taxon>Ceratitis</taxon>
        <taxon>Ceratitis</taxon>
    </lineage>
</organism>
<dbReference type="AlphaFoldDB" id="A0A811V5F8"/>
<keyword evidence="1" id="KW-0812">Transmembrane</keyword>
<evidence type="ECO:0000256" key="1">
    <source>
        <dbReference type="SAM" id="Phobius"/>
    </source>
</evidence>
<proteinExistence type="predicted"/>
<keyword evidence="1" id="KW-1133">Transmembrane helix</keyword>
<reference evidence="2" key="1">
    <citation type="submission" date="2020-11" db="EMBL/GenBank/DDBJ databases">
        <authorList>
            <person name="Whitehead M."/>
        </authorList>
    </citation>
    <scope>NUCLEOTIDE SEQUENCE</scope>
    <source>
        <strain evidence="2">EGII</strain>
    </source>
</reference>
<sequence>MGLKTNGSRKIVTYCAYAAEAHTSMYVCIVVCVYVYLPCLYLPQIKMASSILVACAASCHNHRYACTYIHTYRFISSHHQNIERYLYAEIFINLNKAIVGVADIEKIK</sequence>
<gene>
    <name evidence="2" type="ORF">CCAP1982_LOCUS13173</name>
</gene>
<evidence type="ECO:0000313" key="2">
    <source>
        <dbReference type="EMBL" id="CAD7004783.1"/>
    </source>
</evidence>
<feature type="transmembrane region" description="Helical" evidence="1">
    <location>
        <begin position="12"/>
        <end position="37"/>
    </location>
</feature>
<evidence type="ECO:0000313" key="3">
    <source>
        <dbReference type="Proteomes" id="UP000606786"/>
    </source>
</evidence>